<dbReference type="Proteomes" id="UP000298763">
    <property type="component" value="Chromosome"/>
</dbReference>
<sequence>MRSIASLVQIALLLALGAVRIIIELLALFAGATENKQRKTQYDPRYSWENDGYSWERPDNDDFCRSRPFSDWRH</sequence>
<dbReference type="Proteomes" id="UP000584325">
    <property type="component" value="Unassembled WGS sequence"/>
</dbReference>
<name>A0A4P8HX67_9BURK</name>
<evidence type="ECO:0000313" key="2">
    <source>
        <dbReference type="EMBL" id="QCP13250.1"/>
    </source>
</evidence>
<gene>
    <name evidence="2" type="ORF">FCL38_24585</name>
    <name evidence="1" type="ORF">FHS02_005341</name>
</gene>
<evidence type="ECO:0000313" key="3">
    <source>
        <dbReference type="Proteomes" id="UP000298763"/>
    </source>
</evidence>
<protein>
    <submittedName>
        <fullName evidence="1">Uncharacterized protein</fullName>
    </submittedName>
</protein>
<evidence type="ECO:0000313" key="4">
    <source>
        <dbReference type="Proteomes" id="UP000584325"/>
    </source>
</evidence>
<dbReference type="EMBL" id="CP040017">
    <property type="protein sequence ID" value="QCP13250.1"/>
    <property type="molecule type" value="Genomic_DNA"/>
</dbReference>
<accession>A0A4P8HX67</accession>
<dbReference type="AlphaFoldDB" id="A0A4P8HX67"/>
<dbReference type="RefSeq" id="WP_137316041.1">
    <property type="nucleotide sequence ID" value="NZ_CP040017.1"/>
</dbReference>
<reference evidence="1 4" key="2">
    <citation type="submission" date="2020-08" db="EMBL/GenBank/DDBJ databases">
        <title>Genomic Encyclopedia of Type Strains, Phase III (KMG-III): the genomes of soil and plant-associated and newly described type strains.</title>
        <authorList>
            <person name="Whitman W."/>
        </authorList>
    </citation>
    <scope>NUCLEOTIDE SEQUENCE [LARGE SCALE GENOMIC DNA]</scope>
    <source>
        <strain evidence="1 4">CECT 7753</strain>
    </source>
</reference>
<proteinExistence type="predicted"/>
<reference evidence="2 3" key="1">
    <citation type="submission" date="2019-05" db="EMBL/GenBank/DDBJ databases">
        <title>Draft Genome Sequences of Six Type Strains of the Genus Massilia.</title>
        <authorList>
            <person name="Miess H."/>
            <person name="Frediansyhah A."/>
            <person name="Gross H."/>
        </authorList>
    </citation>
    <scope>NUCLEOTIDE SEQUENCE [LARGE SCALE GENOMIC DNA]</scope>
    <source>
        <strain evidence="2 3">DSMZ 26121</strain>
    </source>
</reference>
<organism evidence="1 4">
    <name type="scientific">Pseudoduganella umbonata</name>
    <dbReference type="NCBI Taxonomy" id="864828"/>
    <lineage>
        <taxon>Bacteria</taxon>
        <taxon>Pseudomonadati</taxon>
        <taxon>Pseudomonadota</taxon>
        <taxon>Betaproteobacteria</taxon>
        <taxon>Burkholderiales</taxon>
        <taxon>Oxalobacteraceae</taxon>
        <taxon>Telluria group</taxon>
        <taxon>Pseudoduganella</taxon>
    </lineage>
</organism>
<dbReference type="EMBL" id="JACHXS010000013">
    <property type="protein sequence ID" value="MBB3224476.1"/>
    <property type="molecule type" value="Genomic_DNA"/>
</dbReference>
<evidence type="ECO:0000313" key="1">
    <source>
        <dbReference type="EMBL" id="MBB3224476.1"/>
    </source>
</evidence>
<keyword evidence="3" id="KW-1185">Reference proteome</keyword>